<dbReference type="EMBL" id="JAMQBK010000012">
    <property type="protein sequence ID" value="MCM2369701.1"/>
    <property type="molecule type" value="Genomic_DNA"/>
</dbReference>
<proteinExistence type="predicted"/>
<keyword evidence="2" id="KW-1185">Reference proteome</keyword>
<dbReference type="Gene3D" id="3.40.50.1450">
    <property type="entry name" value="HybD-like"/>
    <property type="match status" value="1"/>
</dbReference>
<protein>
    <recommendedName>
        <fullName evidence="3">Hydrogenase maturation protease</fullName>
    </recommendedName>
</protein>
<sequence>MNGNQARMTVIGIGSPHGDDQFGWSVVDHIANIGLQDVTLAKVGHPIDLIGSLEANDRVVLVDAGVGLPVDVPFRKLCFADAHDRNLIQTIRHRGTHDMGLASVLQMAQSLQKPTDHVTIWIGNGRSFDRLAGLTAPTEQAAIRCATLIAEELSDARNVAC</sequence>
<gene>
    <name evidence="1" type="ORF">NB063_03590</name>
</gene>
<evidence type="ECO:0008006" key="3">
    <source>
        <dbReference type="Google" id="ProtNLM"/>
    </source>
</evidence>
<dbReference type="Proteomes" id="UP001202961">
    <property type="component" value="Unassembled WGS sequence"/>
</dbReference>
<comment type="caution">
    <text evidence="1">The sequence shown here is derived from an EMBL/GenBank/DDBJ whole genome shotgun (WGS) entry which is preliminary data.</text>
</comment>
<organism evidence="1 2">
    <name type="scientific">Aporhodopirellula aestuarii</name>
    <dbReference type="NCBI Taxonomy" id="2950107"/>
    <lineage>
        <taxon>Bacteria</taxon>
        <taxon>Pseudomonadati</taxon>
        <taxon>Planctomycetota</taxon>
        <taxon>Planctomycetia</taxon>
        <taxon>Pirellulales</taxon>
        <taxon>Pirellulaceae</taxon>
        <taxon>Aporhodopirellula</taxon>
    </lineage>
</organism>
<evidence type="ECO:0000313" key="2">
    <source>
        <dbReference type="Proteomes" id="UP001202961"/>
    </source>
</evidence>
<dbReference type="SUPFAM" id="SSF53163">
    <property type="entry name" value="HybD-like"/>
    <property type="match status" value="1"/>
</dbReference>
<name>A0ABT0TYY8_9BACT</name>
<dbReference type="InterPro" id="IPR023430">
    <property type="entry name" value="Pept_HybD-like_dom_sf"/>
</dbReference>
<reference evidence="1 2" key="1">
    <citation type="journal article" date="2022" name="Syst. Appl. Microbiol.">
        <title>Rhodopirellula aestuarii sp. nov., a novel member of the genus Rhodopirellula isolated from brackish sediments collected in the Tagus River estuary, Portugal.</title>
        <authorList>
            <person name="Vitorino I.R."/>
            <person name="Klimek D."/>
            <person name="Calusinska M."/>
            <person name="Lobo-da-Cunha A."/>
            <person name="Vasconcelos V."/>
            <person name="Lage O.M."/>
        </authorList>
    </citation>
    <scope>NUCLEOTIDE SEQUENCE [LARGE SCALE GENOMIC DNA]</scope>
    <source>
        <strain evidence="1 2">ICT_H3.1</strain>
    </source>
</reference>
<evidence type="ECO:0000313" key="1">
    <source>
        <dbReference type="EMBL" id="MCM2369701.1"/>
    </source>
</evidence>
<dbReference type="RefSeq" id="WP_250927370.1">
    <property type="nucleotide sequence ID" value="NZ_JAMQBK010000012.1"/>
</dbReference>
<accession>A0ABT0TYY8</accession>